<dbReference type="OrthoDB" id="3629170at2"/>
<dbReference type="PANTHER" id="PTHR33495:SF2">
    <property type="entry name" value="ANTI-SIGMA FACTOR ANTAGONIST TM_1081-RELATED"/>
    <property type="match status" value="1"/>
</dbReference>
<dbReference type="Pfam" id="PF01740">
    <property type="entry name" value="STAS"/>
    <property type="match status" value="1"/>
</dbReference>
<evidence type="ECO:0000313" key="5">
    <source>
        <dbReference type="Proteomes" id="UP000027345"/>
    </source>
</evidence>
<dbReference type="SUPFAM" id="SSF52091">
    <property type="entry name" value="SpoIIaa-like"/>
    <property type="match status" value="1"/>
</dbReference>
<reference evidence="4 5" key="1">
    <citation type="submission" date="2014-05" db="EMBL/GenBank/DDBJ databases">
        <title>Draft genome sequence of Amycolatopsis rifamycinica DSM 46095.</title>
        <authorList>
            <person name="Lal R."/>
            <person name="Saxena A."/>
            <person name="Kumari R."/>
            <person name="Mukherjee U."/>
            <person name="Singh P."/>
            <person name="Sangwan N."/>
            <person name="Mahato N.K."/>
        </authorList>
    </citation>
    <scope>NUCLEOTIDE SEQUENCE [LARGE SCALE GENOMIC DNA]</scope>
    <source>
        <strain evidence="4 5">DSM 46095</strain>
    </source>
</reference>
<name>A0A066UFL2_9PSEU</name>
<dbReference type="Proteomes" id="UP000027345">
    <property type="component" value="Unassembled WGS sequence"/>
</dbReference>
<evidence type="ECO:0000259" key="3">
    <source>
        <dbReference type="PROSITE" id="PS50801"/>
    </source>
</evidence>
<proteinExistence type="inferred from homology"/>
<dbReference type="CDD" id="cd07043">
    <property type="entry name" value="STAS_anti-anti-sigma_factors"/>
    <property type="match status" value="1"/>
</dbReference>
<dbReference type="GO" id="GO:0043856">
    <property type="term" value="F:anti-sigma factor antagonist activity"/>
    <property type="evidence" value="ECO:0007669"/>
    <property type="project" value="InterPro"/>
</dbReference>
<dbReference type="InterPro" id="IPR002645">
    <property type="entry name" value="STAS_dom"/>
</dbReference>
<dbReference type="EMBL" id="JMQI01000013">
    <property type="protein sequence ID" value="KDN22964.1"/>
    <property type="molecule type" value="Genomic_DNA"/>
</dbReference>
<evidence type="ECO:0000256" key="2">
    <source>
        <dbReference type="RuleBase" id="RU003749"/>
    </source>
</evidence>
<dbReference type="Gene3D" id="3.30.750.24">
    <property type="entry name" value="STAS domain"/>
    <property type="match status" value="1"/>
</dbReference>
<dbReference type="STRING" id="287986.DV20_06725"/>
<dbReference type="AlphaFoldDB" id="A0A066UFL2"/>
<comment type="similarity">
    <text evidence="1 2">Belongs to the anti-sigma-factor antagonist family.</text>
</comment>
<comment type="caution">
    <text evidence="4">The sequence shown here is derived from an EMBL/GenBank/DDBJ whole genome shotgun (WGS) entry which is preliminary data.</text>
</comment>
<evidence type="ECO:0000256" key="1">
    <source>
        <dbReference type="ARBA" id="ARBA00009013"/>
    </source>
</evidence>
<dbReference type="InterPro" id="IPR003658">
    <property type="entry name" value="Anti-sigma_ant"/>
</dbReference>
<keyword evidence="5" id="KW-1185">Reference proteome</keyword>
<dbReference type="PANTHER" id="PTHR33495">
    <property type="entry name" value="ANTI-SIGMA FACTOR ANTAGONIST TM_1081-RELATED-RELATED"/>
    <property type="match status" value="1"/>
</dbReference>
<organism evidence="4 5">
    <name type="scientific">Amycolatopsis rifamycinica</name>
    <dbReference type="NCBI Taxonomy" id="287986"/>
    <lineage>
        <taxon>Bacteria</taxon>
        <taxon>Bacillati</taxon>
        <taxon>Actinomycetota</taxon>
        <taxon>Actinomycetes</taxon>
        <taxon>Pseudonocardiales</taxon>
        <taxon>Pseudonocardiaceae</taxon>
        <taxon>Amycolatopsis</taxon>
    </lineage>
</organism>
<dbReference type="RefSeq" id="WP_043777322.1">
    <property type="nucleotide sequence ID" value="NZ_JMQI01000013.1"/>
</dbReference>
<dbReference type="PROSITE" id="PS50801">
    <property type="entry name" value="STAS"/>
    <property type="match status" value="1"/>
</dbReference>
<dbReference type="eggNOG" id="COG1366">
    <property type="taxonomic scope" value="Bacteria"/>
</dbReference>
<feature type="domain" description="STAS" evidence="3">
    <location>
        <begin position="9"/>
        <end position="118"/>
    </location>
</feature>
<evidence type="ECO:0000313" key="4">
    <source>
        <dbReference type="EMBL" id="KDN22964.1"/>
    </source>
</evidence>
<dbReference type="InterPro" id="IPR036513">
    <property type="entry name" value="STAS_dom_sf"/>
</dbReference>
<sequence length="126" mass="13056">MTDAGTPALTVQVRTVPEAVVVAAAGDLDLDTAPVLRARARAALTGRPGALIVDLGAITFCGSAGLQVIAELVAESTATELPFAVVTDQRPVLRALRLTRLDTTLALHPTVDGARAWLRRRPAAPG</sequence>
<accession>A0A066UFL2</accession>
<protein>
    <recommendedName>
        <fullName evidence="2">Anti-sigma factor antagonist</fullName>
    </recommendedName>
</protein>
<dbReference type="NCBIfam" id="TIGR00377">
    <property type="entry name" value="ant_ant_sig"/>
    <property type="match status" value="1"/>
</dbReference>
<gene>
    <name evidence="4" type="ORF">DV20_06725</name>
</gene>